<dbReference type="GO" id="GO:0005737">
    <property type="term" value="C:cytoplasm"/>
    <property type="evidence" value="ECO:0007669"/>
    <property type="project" value="InterPro"/>
</dbReference>
<dbReference type="STRING" id="46835.A0A504ZF07"/>
<keyword evidence="3" id="KW-1185">Reference proteome</keyword>
<dbReference type="InterPro" id="IPR027267">
    <property type="entry name" value="AH/BAR_dom_sf"/>
</dbReference>
<dbReference type="AlphaFoldDB" id="A0A504ZF07"/>
<dbReference type="InterPro" id="IPR047234">
    <property type="entry name" value="GRAF_fam"/>
</dbReference>
<proteinExistence type="predicted"/>
<dbReference type="Pfam" id="PF16746">
    <property type="entry name" value="BAR_3"/>
    <property type="match status" value="1"/>
</dbReference>
<sequence>MTQLRPLEFRDCVVDGPHFRSALHIHQKELKKFSKRVKEVYATAERVFKTMDQLQSAVSDFAVALSRCYIERDYLDEAETPEQDTVSLHSTHNSFGGETGDFAETDDERVIRTAFVEFSKIIHNVEEARKTMLAPIRQTMLAEIDELRSVWLSGSRTDPKLFLKDTSTFCTKLEKYLAIKQREQSSEISLFMQMLANFYHQAYEQFQDSHHQRNLINQATQRVSLFHALSTIEPTFHVTVLHPVLPSLEAYLVRRNHPNRDHRVKHFADIGHPRCVCLCV</sequence>
<organism evidence="2 3">
    <name type="scientific">Fasciola gigantica</name>
    <name type="common">Giant liver fluke</name>
    <dbReference type="NCBI Taxonomy" id="46835"/>
    <lineage>
        <taxon>Eukaryota</taxon>
        <taxon>Metazoa</taxon>
        <taxon>Spiralia</taxon>
        <taxon>Lophotrochozoa</taxon>
        <taxon>Platyhelminthes</taxon>
        <taxon>Trematoda</taxon>
        <taxon>Digenea</taxon>
        <taxon>Plagiorchiida</taxon>
        <taxon>Echinostomata</taxon>
        <taxon>Echinostomatoidea</taxon>
        <taxon>Fasciolidae</taxon>
        <taxon>Fasciola</taxon>
    </lineage>
</organism>
<dbReference type="PANTHER" id="PTHR12552:SF1">
    <property type="entry name" value="RHO GTPASE-ACTIVATING PROTEIN GRAF"/>
    <property type="match status" value="1"/>
</dbReference>
<dbReference type="PANTHER" id="PTHR12552">
    <property type="entry name" value="OLIGOPHRENIN 1"/>
    <property type="match status" value="1"/>
</dbReference>
<evidence type="ECO:0000313" key="3">
    <source>
        <dbReference type="Proteomes" id="UP000316759"/>
    </source>
</evidence>
<protein>
    <submittedName>
        <fullName evidence="2">Rho GTPase-activating protein 26</fullName>
    </submittedName>
</protein>
<comment type="caution">
    <text evidence="2">The sequence shown here is derived from an EMBL/GenBank/DDBJ whole genome shotgun (WGS) entry which is preliminary data.</text>
</comment>
<dbReference type="EMBL" id="SUNJ01000147">
    <property type="protein sequence ID" value="TPP67860.1"/>
    <property type="molecule type" value="Genomic_DNA"/>
</dbReference>
<dbReference type="Gene3D" id="1.20.1270.60">
    <property type="entry name" value="Arfaptin homology (AH) domain/BAR domain"/>
    <property type="match status" value="1"/>
</dbReference>
<dbReference type="SUPFAM" id="SSF103657">
    <property type="entry name" value="BAR/IMD domain-like"/>
    <property type="match status" value="1"/>
</dbReference>
<evidence type="ECO:0000259" key="1">
    <source>
        <dbReference type="Pfam" id="PF16746"/>
    </source>
</evidence>
<dbReference type="InterPro" id="IPR004148">
    <property type="entry name" value="BAR_dom"/>
</dbReference>
<dbReference type="OrthoDB" id="3183924at2759"/>
<feature type="domain" description="BAR" evidence="1">
    <location>
        <begin position="7"/>
        <end position="187"/>
    </location>
</feature>
<dbReference type="Proteomes" id="UP000316759">
    <property type="component" value="Unassembled WGS sequence"/>
</dbReference>
<evidence type="ECO:0000313" key="2">
    <source>
        <dbReference type="EMBL" id="TPP67860.1"/>
    </source>
</evidence>
<reference evidence="2 3" key="1">
    <citation type="submission" date="2019-04" db="EMBL/GenBank/DDBJ databases">
        <title>Annotation for the trematode Fasciola gigantica.</title>
        <authorList>
            <person name="Choi Y.-J."/>
        </authorList>
    </citation>
    <scope>NUCLEOTIDE SEQUENCE [LARGE SCALE GENOMIC DNA]</scope>
    <source>
        <strain evidence="2">Uganda_cow_1</strain>
    </source>
</reference>
<accession>A0A504ZF07</accession>
<name>A0A504ZF07_FASGI</name>
<gene>
    <name evidence="2" type="ORF">FGIG_04506</name>
</gene>
<dbReference type="GO" id="GO:0005096">
    <property type="term" value="F:GTPase activator activity"/>
    <property type="evidence" value="ECO:0007669"/>
    <property type="project" value="InterPro"/>
</dbReference>